<feature type="region of interest" description="Disordered" evidence="1">
    <location>
        <begin position="1"/>
        <end position="23"/>
    </location>
</feature>
<organism evidence="2 3">
    <name type="scientific">Biomphalaria pfeifferi</name>
    <name type="common">Bloodfluke planorb</name>
    <name type="synonym">Freshwater snail</name>
    <dbReference type="NCBI Taxonomy" id="112525"/>
    <lineage>
        <taxon>Eukaryota</taxon>
        <taxon>Metazoa</taxon>
        <taxon>Spiralia</taxon>
        <taxon>Lophotrochozoa</taxon>
        <taxon>Mollusca</taxon>
        <taxon>Gastropoda</taxon>
        <taxon>Heterobranchia</taxon>
        <taxon>Euthyneura</taxon>
        <taxon>Panpulmonata</taxon>
        <taxon>Hygrophila</taxon>
        <taxon>Lymnaeoidea</taxon>
        <taxon>Planorbidae</taxon>
        <taxon>Biomphalaria</taxon>
    </lineage>
</organism>
<accession>A0AAD8CCL3</accession>
<dbReference type="EMBL" id="JASAOG010000002">
    <property type="protein sequence ID" value="KAK0069570.1"/>
    <property type="molecule type" value="Genomic_DNA"/>
</dbReference>
<dbReference type="Proteomes" id="UP001233172">
    <property type="component" value="Unassembled WGS sequence"/>
</dbReference>
<proteinExistence type="predicted"/>
<reference evidence="2" key="1">
    <citation type="journal article" date="2023" name="PLoS Negl. Trop. Dis.">
        <title>A genome sequence for Biomphalaria pfeifferi, the major vector snail for the human-infecting parasite Schistosoma mansoni.</title>
        <authorList>
            <person name="Bu L."/>
            <person name="Lu L."/>
            <person name="Laidemitt M.R."/>
            <person name="Zhang S.M."/>
            <person name="Mutuku M."/>
            <person name="Mkoji G."/>
            <person name="Steinauer M."/>
            <person name="Loker E.S."/>
        </authorList>
    </citation>
    <scope>NUCLEOTIDE SEQUENCE</scope>
    <source>
        <strain evidence="2">KasaAsao</strain>
    </source>
</reference>
<comment type="caution">
    <text evidence="2">The sequence shown here is derived from an EMBL/GenBank/DDBJ whole genome shotgun (WGS) entry which is preliminary data.</text>
</comment>
<sequence>MTSQIVNQLQRHKKTRSSRTGPTSLSTVFKLAASSLNATRGIELRCYKFSPHVSLPSNFIRIDLFEFEAERWRETFNTMGRLQELHLKEASPFTTLSKAPYHCPALSSDFKVAYGKMSQVDGASVKGSFKPKKEVKVSYCNCIFSSNLPKIGEPVVLSSLPRRVLKQESRVFTPYLPTSTVMVKYNRNMYDVETICEWLQKFGPFVFSIRKGDHTLIVSFETMQSAYDAVNTPLHSARIVIYWLDPKLNNYGHYCAFKNYTVETDATWQKLLNQIIRKEKGIMKANTPSSGKALRFDT</sequence>
<evidence type="ECO:0000313" key="3">
    <source>
        <dbReference type="Proteomes" id="UP001233172"/>
    </source>
</evidence>
<dbReference type="AlphaFoldDB" id="A0AAD8CCL3"/>
<protein>
    <submittedName>
        <fullName evidence="2">Uncharacterized protein</fullName>
    </submittedName>
</protein>
<name>A0AAD8CCL3_BIOPF</name>
<evidence type="ECO:0000256" key="1">
    <source>
        <dbReference type="SAM" id="MobiDB-lite"/>
    </source>
</evidence>
<gene>
    <name evidence="2" type="ORF">Bpfe_000747</name>
</gene>
<evidence type="ECO:0000313" key="2">
    <source>
        <dbReference type="EMBL" id="KAK0069570.1"/>
    </source>
</evidence>
<keyword evidence="3" id="KW-1185">Reference proteome</keyword>
<reference evidence="2" key="2">
    <citation type="submission" date="2023-04" db="EMBL/GenBank/DDBJ databases">
        <authorList>
            <person name="Bu L."/>
            <person name="Lu L."/>
            <person name="Laidemitt M.R."/>
            <person name="Zhang S.M."/>
            <person name="Mutuku M."/>
            <person name="Mkoji G."/>
            <person name="Steinauer M."/>
            <person name="Loker E.S."/>
        </authorList>
    </citation>
    <scope>NUCLEOTIDE SEQUENCE</scope>
    <source>
        <strain evidence="2">KasaAsao</strain>
        <tissue evidence="2">Whole Snail</tissue>
    </source>
</reference>